<dbReference type="Pfam" id="PF04505">
    <property type="entry name" value="CD225"/>
    <property type="match status" value="1"/>
</dbReference>
<evidence type="ECO:0000313" key="8">
    <source>
        <dbReference type="Proteomes" id="UP001500427"/>
    </source>
</evidence>
<evidence type="ECO:0008006" key="9">
    <source>
        <dbReference type="Google" id="ProtNLM"/>
    </source>
</evidence>
<protein>
    <recommendedName>
        <fullName evidence="9">Interferon-induced transmembrane protein</fullName>
    </recommendedName>
</protein>
<feature type="compositionally biased region" description="Pro residues" evidence="5">
    <location>
        <begin position="74"/>
        <end position="86"/>
    </location>
</feature>
<dbReference type="RefSeq" id="WP_345509118.1">
    <property type="nucleotide sequence ID" value="NZ_BAABIW010000028.1"/>
</dbReference>
<evidence type="ECO:0000256" key="3">
    <source>
        <dbReference type="ARBA" id="ARBA00022989"/>
    </source>
</evidence>
<evidence type="ECO:0000256" key="5">
    <source>
        <dbReference type="SAM" id="MobiDB-lite"/>
    </source>
</evidence>
<organism evidence="7 8">
    <name type="scientific">Terrabacter aeriphilus</name>
    <dbReference type="NCBI Taxonomy" id="515662"/>
    <lineage>
        <taxon>Bacteria</taxon>
        <taxon>Bacillati</taxon>
        <taxon>Actinomycetota</taxon>
        <taxon>Actinomycetes</taxon>
        <taxon>Micrococcales</taxon>
        <taxon>Intrasporangiaceae</taxon>
        <taxon>Terrabacter</taxon>
    </lineage>
</organism>
<evidence type="ECO:0000256" key="6">
    <source>
        <dbReference type="SAM" id="Phobius"/>
    </source>
</evidence>
<dbReference type="PANTHER" id="PTHR14948">
    <property type="entry name" value="NG5"/>
    <property type="match status" value="1"/>
</dbReference>
<name>A0ABP9JLK4_9MICO</name>
<dbReference type="InterPro" id="IPR051423">
    <property type="entry name" value="CD225/Dispanin"/>
</dbReference>
<dbReference type="EMBL" id="BAABIW010000028">
    <property type="protein sequence ID" value="GAA5035840.1"/>
    <property type="molecule type" value="Genomic_DNA"/>
</dbReference>
<proteinExistence type="predicted"/>
<gene>
    <name evidence="7" type="ORF">GCM10023258_38160</name>
</gene>
<keyword evidence="4 6" id="KW-0472">Membrane</keyword>
<keyword evidence="3 6" id="KW-1133">Transmembrane helix</keyword>
<feature type="transmembrane region" description="Helical" evidence="6">
    <location>
        <begin position="99"/>
        <end position="122"/>
    </location>
</feature>
<evidence type="ECO:0000256" key="4">
    <source>
        <dbReference type="ARBA" id="ARBA00023136"/>
    </source>
</evidence>
<feature type="region of interest" description="Disordered" evidence="5">
    <location>
        <begin position="1"/>
        <end position="89"/>
    </location>
</feature>
<reference evidence="8" key="1">
    <citation type="journal article" date="2019" name="Int. J. Syst. Evol. Microbiol.">
        <title>The Global Catalogue of Microorganisms (GCM) 10K type strain sequencing project: providing services to taxonomists for standard genome sequencing and annotation.</title>
        <authorList>
            <consortium name="The Broad Institute Genomics Platform"/>
            <consortium name="The Broad Institute Genome Sequencing Center for Infectious Disease"/>
            <person name="Wu L."/>
            <person name="Ma J."/>
        </authorList>
    </citation>
    <scope>NUCLEOTIDE SEQUENCE [LARGE SCALE GENOMIC DNA]</scope>
    <source>
        <strain evidence="8">JCM 17687</strain>
    </source>
</reference>
<dbReference type="InterPro" id="IPR007593">
    <property type="entry name" value="CD225/Dispanin_fam"/>
</dbReference>
<evidence type="ECO:0000256" key="2">
    <source>
        <dbReference type="ARBA" id="ARBA00022692"/>
    </source>
</evidence>
<comment type="subcellular location">
    <subcellularLocation>
        <location evidence="1">Membrane</location>
    </subcellularLocation>
</comment>
<keyword evidence="8" id="KW-1185">Reference proteome</keyword>
<feature type="transmembrane region" description="Helical" evidence="6">
    <location>
        <begin position="143"/>
        <end position="167"/>
    </location>
</feature>
<evidence type="ECO:0000313" key="7">
    <source>
        <dbReference type="EMBL" id="GAA5035840.1"/>
    </source>
</evidence>
<accession>A0ABP9JLK4</accession>
<feature type="compositionally biased region" description="Pro residues" evidence="5">
    <location>
        <begin position="51"/>
        <end position="65"/>
    </location>
</feature>
<comment type="caution">
    <text evidence="7">The sequence shown here is derived from an EMBL/GenBank/DDBJ whole genome shotgun (WGS) entry which is preliminary data.</text>
</comment>
<keyword evidence="2 6" id="KW-0812">Transmembrane</keyword>
<dbReference type="Proteomes" id="UP001500427">
    <property type="component" value="Unassembled WGS sequence"/>
</dbReference>
<dbReference type="PANTHER" id="PTHR14948:SF25">
    <property type="entry name" value="DUF4190 DOMAIN-CONTAINING PROTEIN"/>
    <property type="match status" value="1"/>
</dbReference>
<evidence type="ECO:0000256" key="1">
    <source>
        <dbReference type="ARBA" id="ARBA00004370"/>
    </source>
</evidence>
<feature type="compositionally biased region" description="Basic and acidic residues" evidence="5">
    <location>
        <begin position="1"/>
        <end position="14"/>
    </location>
</feature>
<sequence>MTDRAGGEHRREPEQPDPTSDAWSAWLPRLDRPEGTLPQASGPAPAADAAPPLPPPTLPPAPTLPPGSWRRTGPPSPAPPLPPPLQAQPTYAVSPPSRLLLAVLCTVLCFLPFGIVAIVRSVSVGPLWRRGRFGEAEAASRSVLAWCLAAALVWPVLPLLLVIAIFAL</sequence>